<comment type="caution">
    <text evidence="1">The sequence shown here is derived from an EMBL/GenBank/DDBJ whole genome shotgun (WGS) entry which is preliminary data.</text>
</comment>
<proteinExistence type="predicted"/>
<name>A0ABV7VKX1_9PROT</name>
<protein>
    <submittedName>
        <fullName evidence="1">Uncharacterized protein</fullName>
    </submittedName>
</protein>
<reference evidence="2" key="1">
    <citation type="journal article" date="2019" name="Int. J. Syst. Evol. Microbiol.">
        <title>The Global Catalogue of Microorganisms (GCM) 10K type strain sequencing project: providing services to taxonomists for standard genome sequencing and annotation.</title>
        <authorList>
            <consortium name="The Broad Institute Genomics Platform"/>
            <consortium name="The Broad Institute Genome Sequencing Center for Infectious Disease"/>
            <person name="Wu L."/>
            <person name="Ma J."/>
        </authorList>
    </citation>
    <scope>NUCLEOTIDE SEQUENCE [LARGE SCALE GENOMIC DNA]</scope>
    <source>
        <strain evidence="2">KCTC 42182</strain>
    </source>
</reference>
<evidence type="ECO:0000313" key="1">
    <source>
        <dbReference type="EMBL" id="MFC3677176.1"/>
    </source>
</evidence>
<gene>
    <name evidence="1" type="ORF">ACFOOQ_16590</name>
</gene>
<accession>A0ABV7VKX1</accession>
<dbReference type="EMBL" id="JBHRYJ010000004">
    <property type="protein sequence ID" value="MFC3677176.1"/>
    <property type="molecule type" value="Genomic_DNA"/>
</dbReference>
<sequence>MFGFLFGRRKKKTKTPAGQQTIPMTHEIAMTVINGKAVTVVKAPFPATQSDDIARVALRYYLRAFPGVTSVVMVTTDPMDTDQRAIFIGSAEFTAALSQRRINDFQFSEIRVEVPFVPWFLKEQPAETAQSADGDASPA</sequence>
<evidence type="ECO:0000313" key="2">
    <source>
        <dbReference type="Proteomes" id="UP001595711"/>
    </source>
</evidence>
<dbReference type="RefSeq" id="WP_379728712.1">
    <property type="nucleotide sequence ID" value="NZ_JBHRYJ010000004.1"/>
</dbReference>
<dbReference type="Proteomes" id="UP001595711">
    <property type="component" value="Unassembled WGS sequence"/>
</dbReference>
<keyword evidence="2" id="KW-1185">Reference proteome</keyword>
<organism evidence="1 2">
    <name type="scientific">Ferrovibrio xuzhouensis</name>
    <dbReference type="NCBI Taxonomy" id="1576914"/>
    <lineage>
        <taxon>Bacteria</taxon>
        <taxon>Pseudomonadati</taxon>
        <taxon>Pseudomonadota</taxon>
        <taxon>Alphaproteobacteria</taxon>
        <taxon>Rhodospirillales</taxon>
        <taxon>Rhodospirillaceae</taxon>
        <taxon>Ferrovibrio</taxon>
    </lineage>
</organism>